<reference evidence="2 3" key="1">
    <citation type="submission" date="2020-03" db="EMBL/GenBank/DDBJ databases">
        <title>Genomic Encyclopedia of Type Strains, Phase IV (KMG-IV): sequencing the most valuable type-strain genomes for metagenomic binning, comparative biology and taxonomic classification.</title>
        <authorList>
            <person name="Goeker M."/>
        </authorList>
    </citation>
    <scope>NUCLEOTIDE SEQUENCE [LARGE SCALE GENOMIC DNA]</scope>
    <source>
        <strain evidence="2 3">DSM 101599</strain>
    </source>
</reference>
<proteinExistence type="predicted"/>
<organism evidence="2 3">
    <name type="scientific">Wenyingzhuangia heitensis</name>
    <dbReference type="NCBI Taxonomy" id="1487859"/>
    <lineage>
        <taxon>Bacteria</taxon>
        <taxon>Pseudomonadati</taxon>
        <taxon>Bacteroidota</taxon>
        <taxon>Flavobacteriia</taxon>
        <taxon>Flavobacteriales</taxon>
        <taxon>Flavobacteriaceae</taxon>
        <taxon>Wenyingzhuangia</taxon>
    </lineage>
</organism>
<evidence type="ECO:0000256" key="1">
    <source>
        <dbReference type="SAM" id="Phobius"/>
    </source>
</evidence>
<keyword evidence="1" id="KW-0472">Membrane</keyword>
<dbReference type="Proteomes" id="UP000745859">
    <property type="component" value="Unassembled WGS sequence"/>
</dbReference>
<evidence type="ECO:0000313" key="2">
    <source>
        <dbReference type="EMBL" id="NIJ46537.1"/>
    </source>
</evidence>
<gene>
    <name evidence="2" type="ORF">FHR24_003026</name>
</gene>
<feature type="transmembrane region" description="Helical" evidence="1">
    <location>
        <begin position="117"/>
        <end position="134"/>
    </location>
</feature>
<comment type="caution">
    <text evidence="2">The sequence shown here is derived from an EMBL/GenBank/DDBJ whole genome shotgun (WGS) entry which is preliminary data.</text>
</comment>
<dbReference type="RefSeq" id="WP_167190844.1">
    <property type="nucleotide sequence ID" value="NZ_JAASQL010000008.1"/>
</dbReference>
<name>A0ABX0UCH7_9FLAO</name>
<keyword evidence="3" id="KW-1185">Reference proteome</keyword>
<dbReference type="EMBL" id="JAASQL010000008">
    <property type="protein sequence ID" value="NIJ46537.1"/>
    <property type="molecule type" value="Genomic_DNA"/>
</dbReference>
<sequence length="378" mass="44562">MNDIKTEEITFALSKICNSKSFANSGRNSRLLKFLTNKALKKEFVKEHVVGFELFEKDYDPNERNSKVRVYMYQLRQKLIEYYANEGKVDKIQFEIKKGQYNITFKKIKKNKFSFSLLKWIVLLFTSFLLFYLINTLLKTDHYLWTSFFNSKNKTICFISDQYIVSKKEGRHNVFSHISEIDNEAELNIYKAKKKDTAYTLVNFSYVTKMAPIAIQSLSRKFWENNADFSIELESDFKYDDLKNANLIFIGQFSSLHKSETLFLDNSKVFSNNKGRFIYNLGNETIKYFNNGKSDKSLDYAMVSYRKMDNGNSVLFFYSNHDIGVISTTKNFTNQTWLKKFYAQFPKDTKQFNALFKVTGYKRTGLNSELEKIEFIDK</sequence>
<keyword evidence="1" id="KW-0812">Transmembrane</keyword>
<evidence type="ECO:0000313" key="3">
    <source>
        <dbReference type="Proteomes" id="UP000745859"/>
    </source>
</evidence>
<accession>A0ABX0UCH7</accession>
<evidence type="ECO:0008006" key="4">
    <source>
        <dbReference type="Google" id="ProtNLM"/>
    </source>
</evidence>
<keyword evidence="1" id="KW-1133">Transmembrane helix</keyword>
<protein>
    <recommendedName>
        <fullName evidence="4">Transcriptional regulatory protein, C terminal</fullName>
    </recommendedName>
</protein>